<keyword evidence="3" id="KW-1185">Reference proteome</keyword>
<evidence type="ECO:0000313" key="2">
    <source>
        <dbReference type="EMBL" id="KAJ7086361.1"/>
    </source>
</evidence>
<dbReference type="Gene3D" id="1.10.510.10">
    <property type="entry name" value="Transferase(Phosphotransferase) domain 1"/>
    <property type="match status" value="1"/>
</dbReference>
<name>A0AAD6U2U9_9AGAR</name>
<dbReference type="AlphaFoldDB" id="A0AAD6U2U9"/>
<dbReference type="InterPro" id="IPR040976">
    <property type="entry name" value="Pkinase_fungal"/>
</dbReference>
<dbReference type="Proteomes" id="UP001222325">
    <property type="component" value="Unassembled WGS sequence"/>
</dbReference>
<gene>
    <name evidence="2" type="ORF">B0H15DRAFT_346093</name>
</gene>
<dbReference type="PROSITE" id="PS00109">
    <property type="entry name" value="PROTEIN_KINASE_TYR"/>
    <property type="match status" value="1"/>
</dbReference>
<dbReference type="InterPro" id="IPR011009">
    <property type="entry name" value="Kinase-like_dom_sf"/>
</dbReference>
<dbReference type="SUPFAM" id="SSF56112">
    <property type="entry name" value="Protein kinase-like (PK-like)"/>
    <property type="match status" value="1"/>
</dbReference>
<sequence>MSFIAEGHRLWREKIIVDALHSADVQPAPAYAPKLLAAFAAHHSPPPGSPNNSEILQSKKRTASTLPAMVLRHLEIMAFDSPPDARKLKDVPSAAEFLAAAEDLFRAILDAFRRRVLHRDISVNNILVADNQLLLVDWEMGRRFQEPSSAAERGTLTGTLDTMSVASLANADPLPHDDIESAVYVLLKVLTQTFVPRVDQQHEWATTLNAYCWDDPHVRPEILLSTRGYMWVGRNLDNSPIQNTVQIFRSAGHATRAQLVLSLLSLPLPFQRHSIDSLDYDTILSSLKGLVEKAVAAVRSVNARSLIWSSAKLVDAGHEEI</sequence>
<evidence type="ECO:0000259" key="1">
    <source>
        <dbReference type="Pfam" id="PF17667"/>
    </source>
</evidence>
<accession>A0AAD6U2U9</accession>
<dbReference type="EMBL" id="JARJCN010000031">
    <property type="protein sequence ID" value="KAJ7086361.1"/>
    <property type="molecule type" value="Genomic_DNA"/>
</dbReference>
<protein>
    <recommendedName>
        <fullName evidence="1">Fungal-type protein kinase domain-containing protein</fullName>
    </recommendedName>
</protein>
<evidence type="ECO:0000313" key="3">
    <source>
        <dbReference type="Proteomes" id="UP001222325"/>
    </source>
</evidence>
<proteinExistence type="predicted"/>
<comment type="caution">
    <text evidence="2">The sequence shown here is derived from an EMBL/GenBank/DDBJ whole genome shotgun (WGS) entry which is preliminary data.</text>
</comment>
<organism evidence="2 3">
    <name type="scientific">Mycena belliarum</name>
    <dbReference type="NCBI Taxonomy" id="1033014"/>
    <lineage>
        <taxon>Eukaryota</taxon>
        <taxon>Fungi</taxon>
        <taxon>Dikarya</taxon>
        <taxon>Basidiomycota</taxon>
        <taxon>Agaricomycotina</taxon>
        <taxon>Agaricomycetes</taxon>
        <taxon>Agaricomycetidae</taxon>
        <taxon>Agaricales</taxon>
        <taxon>Marasmiineae</taxon>
        <taxon>Mycenaceae</taxon>
        <taxon>Mycena</taxon>
    </lineage>
</organism>
<dbReference type="InterPro" id="IPR008266">
    <property type="entry name" value="Tyr_kinase_AS"/>
</dbReference>
<reference evidence="2" key="1">
    <citation type="submission" date="2023-03" db="EMBL/GenBank/DDBJ databases">
        <title>Massive genome expansion in bonnet fungi (Mycena s.s.) driven by repeated elements and novel gene families across ecological guilds.</title>
        <authorList>
            <consortium name="Lawrence Berkeley National Laboratory"/>
            <person name="Harder C.B."/>
            <person name="Miyauchi S."/>
            <person name="Viragh M."/>
            <person name="Kuo A."/>
            <person name="Thoen E."/>
            <person name="Andreopoulos B."/>
            <person name="Lu D."/>
            <person name="Skrede I."/>
            <person name="Drula E."/>
            <person name="Henrissat B."/>
            <person name="Morin E."/>
            <person name="Kohler A."/>
            <person name="Barry K."/>
            <person name="LaButti K."/>
            <person name="Morin E."/>
            <person name="Salamov A."/>
            <person name="Lipzen A."/>
            <person name="Mereny Z."/>
            <person name="Hegedus B."/>
            <person name="Baldrian P."/>
            <person name="Stursova M."/>
            <person name="Weitz H."/>
            <person name="Taylor A."/>
            <person name="Grigoriev I.V."/>
            <person name="Nagy L.G."/>
            <person name="Martin F."/>
            <person name="Kauserud H."/>
        </authorList>
    </citation>
    <scope>NUCLEOTIDE SEQUENCE</scope>
    <source>
        <strain evidence="2">CBHHK173m</strain>
    </source>
</reference>
<dbReference type="Pfam" id="PF17667">
    <property type="entry name" value="Pkinase_fungal"/>
    <property type="match status" value="1"/>
</dbReference>
<feature type="domain" description="Fungal-type protein kinase" evidence="1">
    <location>
        <begin position="83"/>
        <end position="189"/>
    </location>
</feature>
<dbReference type="GO" id="GO:0004672">
    <property type="term" value="F:protein kinase activity"/>
    <property type="evidence" value="ECO:0007669"/>
    <property type="project" value="InterPro"/>
</dbReference>